<feature type="transmembrane region" description="Helical" evidence="1">
    <location>
        <begin position="5"/>
        <end position="24"/>
    </location>
</feature>
<dbReference type="RefSeq" id="WP_251511139.1">
    <property type="nucleotide sequence ID" value="NZ_JAMBON010000002.1"/>
</dbReference>
<feature type="transmembrane region" description="Helical" evidence="1">
    <location>
        <begin position="30"/>
        <end position="53"/>
    </location>
</feature>
<dbReference type="EMBL" id="JBHUDE010000043">
    <property type="protein sequence ID" value="MFD1607827.1"/>
    <property type="molecule type" value="Genomic_DNA"/>
</dbReference>
<proteinExistence type="predicted"/>
<comment type="caution">
    <text evidence="2">The sequence shown here is derived from an EMBL/GenBank/DDBJ whole genome shotgun (WGS) entry which is preliminary data.</text>
</comment>
<name>A0ABW4HRQ8_9BACI</name>
<evidence type="ECO:0008006" key="4">
    <source>
        <dbReference type="Google" id="ProtNLM"/>
    </source>
</evidence>
<reference evidence="3" key="1">
    <citation type="journal article" date="2019" name="Int. J. Syst. Evol. Microbiol.">
        <title>The Global Catalogue of Microorganisms (GCM) 10K type strain sequencing project: providing services to taxonomists for standard genome sequencing and annotation.</title>
        <authorList>
            <consortium name="The Broad Institute Genomics Platform"/>
            <consortium name="The Broad Institute Genome Sequencing Center for Infectious Disease"/>
            <person name="Wu L."/>
            <person name="Ma J."/>
        </authorList>
    </citation>
    <scope>NUCLEOTIDE SEQUENCE [LARGE SCALE GENOMIC DNA]</scope>
    <source>
        <strain evidence="3">CGMCC 1.12376</strain>
    </source>
</reference>
<gene>
    <name evidence="2" type="ORF">ACFSBH_09190</name>
</gene>
<keyword evidence="3" id="KW-1185">Reference proteome</keyword>
<protein>
    <recommendedName>
        <fullName evidence="4">Cytochrome b561 domain-containing protein</fullName>
    </recommendedName>
</protein>
<evidence type="ECO:0000256" key="1">
    <source>
        <dbReference type="SAM" id="Phobius"/>
    </source>
</evidence>
<dbReference type="Proteomes" id="UP001597221">
    <property type="component" value="Unassembled WGS sequence"/>
</dbReference>
<keyword evidence="1" id="KW-1133">Transmembrane helix</keyword>
<evidence type="ECO:0000313" key="2">
    <source>
        <dbReference type="EMBL" id="MFD1607827.1"/>
    </source>
</evidence>
<evidence type="ECO:0000313" key="3">
    <source>
        <dbReference type="Proteomes" id="UP001597221"/>
    </source>
</evidence>
<sequence>MSLWLYTNILLFVIVIFDLSYPLTQLPIHIVLGLSGLFLILFNWSRHAVFSTIRNATDRKKKIRLANISKRVYPFHRWVGSTALVLIIFHAGIIFHRYGYHSANLKLWSGILAGIVLLLMVLSGWLRLYYPSVKKRRVHIYLGLLLFFMVAIHTSIF</sequence>
<feature type="transmembrane region" description="Helical" evidence="1">
    <location>
        <begin position="138"/>
        <end position="156"/>
    </location>
</feature>
<feature type="transmembrane region" description="Helical" evidence="1">
    <location>
        <begin position="74"/>
        <end position="95"/>
    </location>
</feature>
<organism evidence="2 3">
    <name type="scientific">Oceanobacillus luteolus</name>
    <dbReference type="NCBI Taxonomy" id="1274358"/>
    <lineage>
        <taxon>Bacteria</taxon>
        <taxon>Bacillati</taxon>
        <taxon>Bacillota</taxon>
        <taxon>Bacilli</taxon>
        <taxon>Bacillales</taxon>
        <taxon>Bacillaceae</taxon>
        <taxon>Oceanobacillus</taxon>
    </lineage>
</organism>
<feature type="transmembrane region" description="Helical" evidence="1">
    <location>
        <begin position="107"/>
        <end position="126"/>
    </location>
</feature>
<accession>A0ABW4HRQ8</accession>
<keyword evidence="1" id="KW-0812">Transmembrane</keyword>
<keyword evidence="1" id="KW-0472">Membrane</keyword>